<evidence type="ECO:0000313" key="12">
    <source>
        <dbReference type="Proteomes" id="UP000182077"/>
    </source>
</evidence>
<sequence>MNTEISRKQRWKFFFINVAAFAGVFLLLGFITLQLLQSSAYRQTDLSLSQMAKNDRLIEMEITRYQEGNPFLSQQQTPDDLQMSNGPEGNNRFNTQIILWSKEGKILNKEVLGGRFTELANLSLDTSHLNSIQSLNLKNSTAESQKLAFHSYTIKYDQDSEVAYVQFLANTNQIADSMKTFETTLILCMVVFWLLSIGLSFYISKMNMKPIMSSWRKQQEFVENASHELRTPLAIIQNSLQQLFTRPENTIMEESEPIAQALNETRRLSGLTNDLLTLARSDSNQLLVQKAALDPQPFIQQLAQPFQEIAAMQDKRFVLENFANETVLVDEKRVHQVLVILLDNALKYTDAKDKIILQSEISNDHWLIEVKNSGASISDEDKKHIFERFYREDQSRSKETGGYGLGLAIAKQVITQHKGKLTVRDWQPQGVIFQIRLPLKN</sequence>
<dbReference type="FunFam" id="3.30.565.10:FF:000006">
    <property type="entry name" value="Sensor histidine kinase WalK"/>
    <property type="match status" value="1"/>
</dbReference>
<dbReference type="InterPro" id="IPR004358">
    <property type="entry name" value="Sig_transdc_His_kin-like_C"/>
</dbReference>
<comment type="subcellular location">
    <subcellularLocation>
        <location evidence="2">Membrane</location>
    </subcellularLocation>
</comment>
<dbReference type="EC" id="2.7.13.3" evidence="3"/>
<dbReference type="Gene3D" id="1.10.287.130">
    <property type="match status" value="1"/>
</dbReference>
<dbReference type="InterPro" id="IPR003594">
    <property type="entry name" value="HATPase_dom"/>
</dbReference>
<dbReference type="AlphaFoldDB" id="A0A1L8TQG2"/>
<comment type="caution">
    <text evidence="11">The sequence shown here is derived from an EMBL/GenBank/DDBJ whole genome shotgun (WGS) entry which is preliminary data.</text>
</comment>
<dbReference type="SUPFAM" id="SSF47384">
    <property type="entry name" value="Homodimeric domain of signal transducing histidine kinase"/>
    <property type="match status" value="1"/>
</dbReference>
<protein>
    <recommendedName>
        <fullName evidence="3">histidine kinase</fullName>
        <ecNumber evidence="3">2.7.13.3</ecNumber>
    </recommendedName>
</protein>
<dbReference type="PRINTS" id="PR00344">
    <property type="entry name" value="BCTRLSENSOR"/>
</dbReference>
<keyword evidence="5" id="KW-0808">Transferase</keyword>
<keyword evidence="8 9" id="KW-0472">Membrane</keyword>
<proteinExistence type="predicted"/>
<dbReference type="Gene3D" id="3.30.565.10">
    <property type="entry name" value="Histidine kinase-like ATPase, C-terminal domain"/>
    <property type="match status" value="1"/>
</dbReference>
<keyword evidence="9" id="KW-0812">Transmembrane</keyword>
<dbReference type="InterPro" id="IPR005467">
    <property type="entry name" value="His_kinase_dom"/>
</dbReference>
<dbReference type="InterPro" id="IPR036890">
    <property type="entry name" value="HATPase_C_sf"/>
</dbReference>
<dbReference type="Pfam" id="PF00512">
    <property type="entry name" value="HisKA"/>
    <property type="match status" value="1"/>
</dbReference>
<dbReference type="GO" id="GO:0005886">
    <property type="term" value="C:plasma membrane"/>
    <property type="evidence" value="ECO:0007669"/>
    <property type="project" value="TreeGrafter"/>
</dbReference>
<evidence type="ECO:0000256" key="6">
    <source>
        <dbReference type="ARBA" id="ARBA00022777"/>
    </source>
</evidence>
<evidence type="ECO:0000256" key="1">
    <source>
        <dbReference type="ARBA" id="ARBA00000085"/>
    </source>
</evidence>
<dbReference type="PANTHER" id="PTHR45453">
    <property type="entry name" value="PHOSPHATE REGULON SENSOR PROTEIN PHOR"/>
    <property type="match status" value="1"/>
</dbReference>
<evidence type="ECO:0000256" key="4">
    <source>
        <dbReference type="ARBA" id="ARBA00022553"/>
    </source>
</evidence>
<dbReference type="PANTHER" id="PTHR45453:SF1">
    <property type="entry name" value="PHOSPHATE REGULON SENSOR PROTEIN PHOR"/>
    <property type="match status" value="1"/>
</dbReference>
<dbReference type="GO" id="GO:0004721">
    <property type="term" value="F:phosphoprotein phosphatase activity"/>
    <property type="evidence" value="ECO:0007669"/>
    <property type="project" value="TreeGrafter"/>
</dbReference>
<evidence type="ECO:0000259" key="10">
    <source>
        <dbReference type="PROSITE" id="PS50109"/>
    </source>
</evidence>
<feature type="transmembrane region" description="Helical" evidence="9">
    <location>
        <begin position="12"/>
        <end position="36"/>
    </location>
</feature>
<evidence type="ECO:0000256" key="3">
    <source>
        <dbReference type="ARBA" id="ARBA00012438"/>
    </source>
</evidence>
<dbReference type="Proteomes" id="UP000182077">
    <property type="component" value="Unassembled WGS sequence"/>
</dbReference>
<feature type="transmembrane region" description="Helical" evidence="9">
    <location>
        <begin position="184"/>
        <end position="203"/>
    </location>
</feature>
<evidence type="ECO:0000256" key="2">
    <source>
        <dbReference type="ARBA" id="ARBA00004370"/>
    </source>
</evidence>
<dbReference type="SUPFAM" id="SSF55874">
    <property type="entry name" value="ATPase domain of HSP90 chaperone/DNA topoisomerase II/histidine kinase"/>
    <property type="match status" value="1"/>
</dbReference>
<dbReference type="EMBL" id="JXKQ01000003">
    <property type="protein sequence ID" value="OJG46304.1"/>
    <property type="molecule type" value="Genomic_DNA"/>
</dbReference>
<evidence type="ECO:0000256" key="7">
    <source>
        <dbReference type="ARBA" id="ARBA00023012"/>
    </source>
</evidence>
<dbReference type="Pfam" id="PF02518">
    <property type="entry name" value="HATPase_c"/>
    <property type="match status" value="1"/>
</dbReference>
<keyword evidence="6" id="KW-0418">Kinase</keyword>
<dbReference type="PROSITE" id="PS50109">
    <property type="entry name" value="HIS_KIN"/>
    <property type="match status" value="1"/>
</dbReference>
<dbReference type="SMART" id="SM00387">
    <property type="entry name" value="HATPase_c"/>
    <property type="match status" value="1"/>
</dbReference>
<dbReference type="InterPro" id="IPR050351">
    <property type="entry name" value="BphY/WalK/GraS-like"/>
</dbReference>
<dbReference type="GO" id="GO:0000155">
    <property type="term" value="F:phosphorelay sensor kinase activity"/>
    <property type="evidence" value="ECO:0007669"/>
    <property type="project" value="InterPro"/>
</dbReference>
<accession>A0A1L8TQG2</accession>
<dbReference type="CDD" id="cd00075">
    <property type="entry name" value="HATPase"/>
    <property type="match status" value="1"/>
</dbReference>
<keyword evidence="7" id="KW-0902">Two-component regulatory system</keyword>
<dbReference type="InterPro" id="IPR003661">
    <property type="entry name" value="HisK_dim/P_dom"/>
</dbReference>
<dbReference type="RefSeq" id="WP_071857386.1">
    <property type="nucleotide sequence ID" value="NZ_JBHSHK010000001.1"/>
</dbReference>
<evidence type="ECO:0000313" key="11">
    <source>
        <dbReference type="EMBL" id="OJG46304.1"/>
    </source>
</evidence>
<keyword evidence="4" id="KW-0597">Phosphoprotein</keyword>
<comment type="catalytic activity">
    <reaction evidence="1">
        <text>ATP + protein L-histidine = ADP + protein N-phospho-L-histidine.</text>
        <dbReference type="EC" id="2.7.13.3"/>
    </reaction>
</comment>
<dbReference type="InterPro" id="IPR036097">
    <property type="entry name" value="HisK_dim/P_sf"/>
</dbReference>
<organism evidence="11 12">
    <name type="scientific">Enterococcus hermanniensis</name>
    <dbReference type="NCBI Taxonomy" id="249189"/>
    <lineage>
        <taxon>Bacteria</taxon>
        <taxon>Bacillati</taxon>
        <taxon>Bacillota</taxon>
        <taxon>Bacilli</taxon>
        <taxon>Lactobacillales</taxon>
        <taxon>Enterococcaceae</taxon>
        <taxon>Enterococcus</taxon>
    </lineage>
</organism>
<dbReference type="STRING" id="249189.RV04_GL001470"/>
<keyword evidence="12" id="KW-1185">Reference proteome</keyword>
<dbReference type="OrthoDB" id="9813151at2"/>
<feature type="domain" description="Histidine kinase" evidence="10">
    <location>
        <begin position="224"/>
        <end position="441"/>
    </location>
</feature>
<reference evidence="11 12" key="1">
    <citation type="submission" date="2014-12" db="EMBL/GenBank/DDBJ databases">
        <title>Draft genome sequences of 29 type strains of Enterococci.</title>
        <authorList>
            <person name="Zhong Z."/>
            <person name="Sun Z."/>
            <person name="Liu W."/>
            <person name="Zhang W."/>
            <person name="Zhang H."/>
        </authorList>
    </citation>
    <scope>NUCLEOTIDE SEQUENCE [LARGE SCALE GENOMIC DNA]</scope>
    <source>
        <strain evidence="11 12">DSM 17122</strain>
    </source>
</reference>
<name>A0A1L8TQG2_9ENTE</name>
<evidence type="ECO:0000256" key="5">
    <source>
        <dbReference type="ARBA" id="ARBA00022679"/>
    </source>
</evidence>
<dbReference type="GO" id="GO:0016036">
    <property type="term" value="P:cellular response to phosphate starvation"/>
    <property type="evidence" value="ECO:0007669"/>
    <property type="project" value="TreeGrafter"/>
</dbReference>
<dbReference type="CDD" id="cd00082">
    <property type="entry name" value="HisKA"/>
    <property type="match status" value="1"/>
</dbReference>
<keyword evidence="9" id="KW-1133">Transmembrane helix</keyword>
<dbReference type="SMART" id="SM00388">
    <property type="entry name" value="HisKA"/>
    <property type="match status" value="1"/>
</dbReference>
<dbReference type="FunFam" id="1.10.287.130:FF:000001">
    <property type="entry name" value="Two-component sensor histidine kinase"/>
    <property type="match status" value="1"/>
</dbReference>
<gene>
    <name evidence="11" type="ORF">RV04_GL001470</name>
</gene>
<evidence type="ECO:0000256" key="9">
    <source>
        <dbReference type="SAM" id="Phobius"/>
    </source>
</evidence>
<evidence type="ECO:0000256" key="8">
    <source>
        <dbReference type="ARBA" id="ARBA00023136"/>
    </source>
</evidence>